<keyword evidence="1" id="KW-1133">Transmembrane helix</keyword>
<evidence type="ECO:0008006" key="4">
    <source>
        <dbReference type="Google" id="ProtNLM"/>
    </source>
</evidence>
<dbReference type="Pfam" id="PF11877">
    <property type="entry name" value="DUF3397"/>
    <property type="match status" value="1"/>
</dbReference>
<organism evidence="2 3">
    <name type="scientific">Paenibacillus mucilaginosus (strain KNP414)</name>
    <dbReference type="NCBI Taxonomy" id="1036673"/>
    <lineage>
        <taxon>Bacteria</taxon>
        <taxon>Bacillati</taxon>
        <taxon>Bacillota</taxon>
        <taxon>Bacilli</taxon>
        <taxon>Bacillales</taxon>
        <taxon>Paenibacillaceae</taxon>
        <taxon>Paenibacillus</taxon>
    </lineage>
</organism>
<dbReference type="RefSeq" id="WP_013917773.1">
    <property type="nucleotide sequence ID" value="NC_015690.1"/>
</dbReference>
<dbReference type="EMBL" id="CP002869">
    <property type="protein sequence ID" value="AEI42617.1"/>
    <property type="molecule type" value="Genomic_DNA"/>
</dbReference>
<dbReference type="InterPro" id="IPR024515">
    <property type="entry name" value="DUF3397"/>
</dbReference>
<feature type="transmembrane region" description="Helical" evidence="1">
    <location>
        <begin position="69"/>
        <end position="86"/>
    </location>
</feature>
<evidence type="ECO:0000256" key="1">
    <source>
        <dbReference type="SAM" id="Phobius"/>
    </source>
</evidence>
<name>F8FDQ2_PAEMK</name>
<dbReference type="PATRIC" id="fig|1036673.3.peg.3759"/>
<evidence type="ECO:0000313" key="3">
    <source>
        <dbReference type="Proteomes" id="UP000006620"/>
    </source>
</evidence>
<accession>F8FDQ2</accession>
<sequence>MIVLLQWLQQLYLLLALVPFAAFLLTWGAVYGLTRDKRKATHYSMDITSVFLIGSVAVMSRNIFGSGMLGWTVLLLFLVAAGLLGNMQNRKRGKVDLVRIARTLGRVGFVFLSACYVLLLLVGIGKYMIT</sequence>
<dbReference type="Proteomes" id="UP000006620">
    <property type="component" value="Chromosome"/>
</dbReference>
<dbReference type="HOGENOM" id="CLU_155053_1_0_9"/>
<feature type="transmembrane region" description="Helical" evidence="1">
    <location>
        <begin position="45"/>
        <end position="63"/>
    </location>
</feature>
<feature type="transmembrane region" description="Helical" evidence="1">
    <location>
        <begin position="107"/>
        <end position="129"/>
    </location>
</feature>
<gene>
    <name evidence="2" type="ordered locus">KNP414_04084</name>
</gene>
<dbReference type="AlphaFoldDB" id="F8FDQ2"/>
<evidence type="ECO:0000313" key="2">
    <source>
        <dbReference type="EMBL" id="AEI42617.1"/>
    </source>
</evidence>
<feature type="transmembrane region" description="Helical" evidence="1">
    <location>
        <begin position="12"/>
        <end position="33"/>
    </location>
</feature>
<dbReference type="KEGG" id="pms:KNP414_04084"/>
<keyword evidence="1" id="KW-0472">Membrane</keyword>
<reference evidence="2 3" key="2">
    <citation type="journal article" date="2013" name="Genome Announc.">
        <title>Genome Sequence of Growth-Improving Paenibacillus mucilaginosus Strain KNP414.</title>
        <authorList>
            <person name="Lu J.J."/>
            <person name="Wang J.F."/>
            <person name="Hu X.F."/>
        </authorList>
    </citation>
    <scope>NUCLEOTIDE SEQUENCE [LARGE SCALE GENOMIC DNA]</scope>
    <source>
        <strain evidence="2 3">KNP414</strain>
    </source>
</reference>
<protein>
    <recommendedName>
        <fullName evidence="4">DUF3397 domain-containing protein</fullName>
    </recommendedName>
</protein>
<reference evidence="3" key="1">
    <citation type="submission" date="2011-06" db="EMBL/GenBank/DDBJ databases">
        <title>Complete genome sequence of Paenibacillus mucilaginosus KNP414.</title>
        <authorList>
            <person name="Wang J."/>
            <person name="Hu S."/>
            <person name="Hu X."/>
            <person name="Zhang B."/>
            <person name="Dong D."/>
            <person name="Zhang S."/>
            <person name="Zhao K."/>
            <person name="Wu D."/>
        </authorList>
    </citation>
    <scope>NUCLEOTIDE SEQUENCE [LARGE SCALE GENOMIC DNA]</scope>
    <source>
        <strain evidence="3">KNP414</strain>
    </source>
</reference>
<proteinExistence type="predicted"/>
<keyword evidence="1" id="KW-0812">Transmembrane</keyword>